<proteinExistence type="predicted"/>
<organism evidence="1 2">
    <name type="scientific">Arenimonas donghaensis DSM 18148 = HO3-R19</name>
    <dbReference type="NCBI Taxonomy" id="1121014"/>
    <lineage>
        <taxon>Bacteria</taxon>
        <taxon>Pseudomonadati</taxon>
        <taxon>Pseudomonadota</taxon>
        <taxon>Gammaproteobacteria</taxon>
        <taxon>Lysobacterales</taxon>
        <taxon>Lysobacteraceae</taxon>
        <taxon>Arenimonas</taxon>
    </lineage>
</organism>
<name>A0A087MFQ5_9GAMM</name>
<gene>
    <name evidence="1" type="ORF">N788_08195</name>
</gene>
<evidence type="ECO:0000313" key="2">
    <source>
        <dbReference type="Proteomes" id="UP000029085"/>
    </source>
</evidence>
<reference evidence="2" key="1">
    <citation type="submission" date="2013-08" db="EMBL/GenBank/DDBJ databases">
        <title>Genome sequencing of Arenimonas donghaensis.</title>
        <authorList>
            <person name="Chen F."/>
            <person name="Wang G."/>
        </authorList>
    </citation>
    <scope>NUCLEOTIDE SEQUENCE [LARGE SCALE GENOMIC DNA]</scope>
    <source>
        <strain evidence="2">HO3-R19</strain>
    </source>
</reference>
<comment type="caution">
    <text evidence="1">The sequence shown here is derived from an EMBL/GenBank/DDBJ whole genome shotgun (WGS) entry which is preliminary data.</text>
</comment>
<dbReference type="AlphaFoldDB" id="A0A087MFQ5"/>
<reference evidence="1 2" key="2">
    <citation type="journal article" date="2015" name="Stand. Genomic Sci.">
        <title>High quality draft genomic sequence of Arenimonas donghaensis DSM 18148(T).</title>
        <authorList>
            <person name="Chen F."/>
            <person name="Wang H."/>
            <person name="Cao Y."/>
            <person name="Li X."/>
            <person name="Wang G."/>
        </authorList>
    </citation>
    <scope>NUCLEOTIDE SEQUENCE [LARGE SCALE GENOMIC DNA]</scope>
    <source>
        <strain evidence="1 2">HO3-R19</strain>
    </source>
</reference>
<protein>
    <submittedName>
        <fullName evidence="1">Uncharacterized protein</fullName>
    </submittedName>
</protein>
<keyword evidence="2" id="KW-1185">Reference proteome</keyword>
<dbReference type="EMBL" id="AVCJ01000050">
    <property type="protein sequence ID" value="KFL35708.1"/>
    <property type="molecule type" value="Genomic_DNA"/>
</dbReference>
<accession>A0A087MFQ5</accession>
<evidence type="ECO:0000313" key="1">
    <source>
        <dbReference type="EMBL" id="KFL35708.1"/>
    </source>
</evidence>
<sequence length="126" mass="13449">MESVPLSTIPEILANPSSHHQQMVRIRGAAVVRFEAHFICPSPGTFDQGKSQKGCLTLYGNHNGVPYDLTPLDGKLVEIFGQFDAESFGHMGLYGGAISVAWSDIHGDHNMPDAPIPPANPGPSAN</sequence>
<dbReference type="Proteomes" id="UP000029085">
    <property type="component" value="Unassembled WGS sequence"/>
</dbReference>